<dbReference type="AlphaFoldDB" id="A0A6C2D7G9"/>
<keyword evidence="1" id="KW-0472">Membrane</keyword>
<keyword evidence="1" id="KW-0812">Transmembrane</keyword>
<evidence type="ECO:0000313" key="3">
    <source>
        <dbReference type="Proteomes" id="UP000389128"/>
    </source>
</evidence>
<feature type="transmembrane region" description="Helical" evidence="1">
    <location>
        <begin position="40"/>
        <end position="62"/>
    </location>
</feature>
<dbReference type="EMBL" id="SDKK01000001">
    <property type="protein sequence ID" value="TYC62197.1"/>
    <property type="molecule type" value="Genomic_DNA"/>
</dbReference>
<evidence type="ECO:0000313" key="2">
    <source>
        <dbReference type="EMBL" id="TYC62197.1"/>
    </source>
</evidence>
<gene>
    <name evidence="2" type="ORF">ETQ85_01190</name>
</gene>
<dbReference type="Proteomes" id="UP000389128">
    <property type="component" value="Unassembled WGS sequence"/>
</dbReference>
<dbReference type="RefSeq" id="WP_148577287.1">
    <property type="nucleotide sequence ID" value="NZ_SDKK01000001.1"/>
</dbReference>
<evidence type="ECO:0000256" key="1">
    <source>
        <dbReference type="SAM" id="Phobius"/>
    </source>
</evidence>
<name>A0A6C2D7G9_9RHOO</name>
<sequence>MDAELRLLFKDVLDSSLDIQDKKILMNELRKSAPPDENRWNFRIVVWTLAIVAISIPGYVLWTTSIGLGGSAGIPREIKIPEGLLSLGSTAIGALAAFLTSQRRKDEPLKNQE</sequence>
<reference evidence="2 3" key="1">
    <citation type="submission" date="2019-01" db="EMBL/GenBank/DDBJ databases">
        <title>Zoogloea oleivorans genome sequencing and assembly.</title>
        <authorList>
            <person name="Tancsics A."/>
            <person name="Farkas M."/>
            <person name="Kriszt B."/>
            <person name="Maroti G."/>
            <person name="Horvath B."/>
        </authorList>
    </citation>
    <scope>NUCLEOTIDE SEQUENCE [LARGE SCALE GENOMIC DNA]</scope>
    <source>
        <strain evidence="2 3">Buc</strain>
    </source>
</reference>
<proteinExistence type="predicted"/>
<keyword evidence="1" id="KW-1133">Transmembrane helix</keyword>
<feature type="transmembrane region" description="Helical" evidence="1">
    <location>
        <begin position="82"/>
        <end position="100"/>
    </location>
</feature>
<keyword evidence="3" id="KW-1185">Reference proteome</keyword>
<accession>A0A6C2D7G9</accession>
<organism evidence="2 3">
    <name type="scientific">Zoogloea oleivorans</name>
    <dbReference type="NCBI Taxonomy" id="1552750"/>
    <lineage>
        <taxon>Bacteria</taxon>
        <taxon>Pseudomonadati</taxon>
        <taxon>Pseudomonadota</taxon>
        <taxon>Betaproteobacteria</taxon>
        <taxon>Rhodocyclales</taxon>
        <taxon>Zoogloeaceae</taxon>
        <taxon>Zoogloea</taxon>
    </lineage>
</organism>
<protein>
    <submittedName>
        <fullName evidence="2">Uncharacterized protein</fullName>
    </submittedName>
</protein>
<comment type="caution">
    <text evidence="2">The sequence shown here is derived from an EMBL/GenBank/DDBJ whole genome shotgun (WGS) entry which is preliminary data.</text>
</comment>